<evidence type="ECO:0000256" key="6">
    <source>
        <dbReference type="ARBA" id="ARBA00023136"/>
    </source>
</evidence>
<comment type="caution">
    <text evidence="8">The sequence shown here is derived from an EMBL/GenBank/DDBJ whole genome shotgun (WGS) entry which is preliminary data.</text>
</comment>
<dbReference type="GO" id="GO:0005886">
    <property type="term" value="C:plasma membrane"/>
    <property type="evidence" value="ECO:0007669"/>
    <property type="project" value="UniProtKB-SubCell"/>
</dbReference>
<feature type="transmembrane region" description="Helical" evidence="7">
    <location>
        <begin position="240"/>
        <end position="258"/>
    </location>
</feature>
<feature type="transmembrane region" description="Helical" evidence="7">
    <location>
        <begin position="168"/>
        <end position="189"/>
    </location>
</feature>
<accession>A0A848QNC0</accession>
<dbReference type="RefSeq" id="WP_170009407.1">
    <property type="nucleotide sequence ID" value="NZ_JABCRE010000002.1"/>
</dbReference>
<gene>
    <name evidence="8" type="ORF">HKD42_00810</name>
</gene>
<dbReference type="InterPro" id="IPR050833">
    <property type="entry name" value="Poly_Biosynth_Transport"/>
</dbReference>
<evidence type="ECO:0000256" key="1">
    <source>
        <dbReference type="ARBA" id="ARBA00004651"/>
    </source>
</evidence>
<feature type="transmembrane region" description="Helical" evidence="7">
    <location>
        <begin position="367"/>
        <end position="387"/>
    </location>
</feature>
<evidence type="ECO:0000256" key="5">
    <source>
        <dbReference type="ARBA" id="ARBA00022989"/>
    </source>
</evidence>
<organism evidence="8 9">
    <name type="scientific">Pontixanthobacter rizhaonensis</name>
    <dbReference type="NCBI Taxonomy" id="2730337"/>
    <lineage>
        <taxon>Bacteria</taxon>
        <taxon>Pseudomonadati</taxon>
        <taxon>Pseudomonadota</taxon>
        <taxon>Alphaproteobacteria</taxon>
        <taxon>Sphingomonadales</taxon>
        <taxon>Erythrobacteraceae</taxon>
        <taxon>Pontixanthobacter</taxon>
    </lineage>
</organism>
<feature type="transmembrane region" description="Helical" evidence="7">
    <location>
        <begin position="332"/>
        <end position="355"/>
    </location>
</feature>
<feature type="transmembrane region" description="Helical" evidence="7">
    <location>
        <begin position="264"/>
        <end position="282"/>
    </location>
</feature>
<keyword evidence="6 7" id="KW-0472">Membrane</keyword>
<evidence type="ECO:0000313" key="8">
    <source>
        <dbReference type="EMBL" id="NMW30598.1"/>
    </source>
</evidence>
<dbReference type="PANTHER" id="PTHR30250">
    <property type="entry name" value="PST FAMILY PREDICTED COLANIC ACID TRANSPORTER"/>
    <property type="match status" value="1"/>
</dbReference>
<keyword evidence="3" id="KW-1003">Cell membrane</keyword>
<dbReference type="EMBL" id="JABCRE010000002">
    <property type="protein sequence ID" value="NMW30598.1"/>
    <property type="molecule type" value="Genomic_DNA"/>
</dbReference>
<evidence type="ECO:0000256" key="7">
    <source>
        <dbReference type="SAM" id="Phobius"/>
    </source>
</evidence>
<sequence>MSVTTIAKRLPAGMEPLIRAFLAYASAEAMTRIVRLVAIIVIASFTSPLILGTAALSLSIFELVRVLANAGIGQRIIVATDEELDAVCNTALRLFWGVCALVAIIQMLIAAILGLGFAQADAAIMLAVLSVVYFIMPPGLVQVFLLMRDGNLATTARIGASQTILDHILTMILVVVWPSAWAIALPKLLTAPVWTVMVRRARSWSNKPAAGFAPLSEFRFYAAGILGSEIMSALRAQADKLLIGAIFGTKVLGIYYFAFNAGLGIAQSLVSAFGIVLFPHLARIKTSAARLLEARRVTGFGLLFFAPIIIAQAALAPIYVPILFGETWASSSFYVSILALGGIPLFAAASLSALYRAAQSTGREAQISAAATIAALTGLVIGAQFSFEAACAGYVTGLALTFIPKAIADLATTANHTSSLERIPS</sequence>
<comment type="subcellular location">
    <subcellularLocation>
        <location evidence="1">Cell membrane</location>
        <topology evidence="1">Multi-pass membrane protein</topology>
    </subcellularLocation>
</comment>
<feature type="transmembrane region" description="Helical" evidence="7">
    <location>
        <begin position="123"/>
        <end position="147"/>
    </location>
</feature>
<dbReference type="AlphaFoldDB" id="A0A848QNC0"/>
<feature type="transmembrane region" description="Helical" evidence="7">
    <location>
        <begin position="94"/>
        <end position="117"/>
    </location>
</feature>
<protein>
    <submittedName>
        <fullName evidence="8">Oligosaccharide flippase family protein</fullName>
    </submittedName>
</protein>
<dbReference type="Pfam" id="PF13440">
    <property type="entry name" value="Polysacc_synt_3"/>
    <property type="match status" value="1"/>
</dbReference>
<proteinExistence type="inferred from homology"/>
<evidence type="ECO:0000256" key="3">
    <source>
        <dbReference type="ARBA" id="ARBA00022475"/>
    </source>
</evidence>
<dbReference type="Proteomes" id="UP000561181">
    <property type="component" value="Unassembled WGS sequence"/>
</dbReference>
<keyword evidence="4 7" id="KW-0812">Transmembrane</keyword>
<evidence type="ECO:0000256" key="4">
    <source>
        <dbReference type="ARBA" id="ARBA00022692"/>
    </source>
</evidence>
<evidence type="ECO:0000313" key="9">
    <source>
        <dbReference type="Proteomes" id="UP000561181"/>
    </source>
</evidence>
<keyword evidence="5 7" id="KW-1133">Transmembrane helix</keyword>
<name>A0A848QNC0_9SPHN</name>
<evidence type="ECO:0000256" key="2">
    <source>
        <dbReference type="ARBA" id="ARBA00007430"/>
    </source>
</evidence>
<comment type="similarity">
    <text evidence="2">Belongs to the polysaccharide synthase family.</text>
</comment>
<keyword evidence="9" id="KW-1185">Reference proteome</keyword>
<feature type="transmembrane region" description="Helical" evidence="7">
    <location>
        <begin position="302"/>
        <end position="320"/>
    </location>
</feature>
<reference evidence="8 9" key="1">
    <citation type="submission" date="2020-04" db="EMBL/GenBank/DDBJ databases">
        <authorList>
            <person name="Liu A."/>
        </authorList>
    </citation>
    <scope>NUCLEOTIDE SEQUENCE [LARGE SCALE GENOMIC DNA]</scope>
    <source>
        <strain evidence="8 9">RZ02</strain>
    </source>
</reference>
<dbReference type="PANTHER" id="PTHR30250:SF10">
    <property type="entry name" value="LIPOPOLYSACCHARIDE BIOSYNTHESIS PROTEIN WZXC"/>
    <property type="match status" value="1"/>
</dbReference>